<sequence length="115" mass="12182">MGLDSVWRAPLEPPLWHATAMAPPATTLRLERETSVRVCMAGAGCSARGVPTGTMMGTVLADWAQSVPAADMAMRSEPTLRASGFMSVAPRAYLAWSRLVDGLAARRAGLKAPPF</sequence>
<proteinExistence type="predicted"/>
<dbReference type="AlphaFoldDB" id="A0A212RVR3"/>
<dbReference type="OrthoDB" id="9814969at2"/>
<protein>
    <recommendedName>
        <fullName evidence="3">FAD dependent oxidoreductase</fullName>
    </recommendedName>
</protein>
<name>A0A212RVR3_9PROT</name>
<evidence type="ECO:0008006" key="3">
    <source>
        <dbReference type="Google" id="ProtNLM"/>
    </source>
</evidence>
<evidence type="ECO:0000313" key="1">
    <source>
        <dbReference type="EMBL" id="SNB76721.1"/>
    </source>
</evidence>
<accession>A0A212RVR3</accession>
<dbReference type="EMBL" id="FYEH01000015">
    <property type="protein sequence ID" value="SNB76721.1"/>
    <property type="molecule type" value="Genomic_DNA"/>
</dbReference>
<keyword evidence="2" id="KW-1185">Reference proteome</keyword>
<dbReference type="RefSeq" id="WP_088562646.1">
    <property type="nucleotide sequence ID" value="NZ_FYEH01000015.1"/>
</dbReference>
<dbReference type="Proteomes" id="UP000197065">
    <property type="component" value="Unassembled WGS sequence"/>
</dbReference>
<gene>
    <name evidence="1" type="ORF">SAMN07250955_11562</name>
</gene>
<evidence type="ECO:0000313" key="2">
    <source>
        <dbReference type="Proteomes" id="UP000197065"/>
    </source>
</evidence>
<reference evidence="1 2" key="1">
    <citation type="submission" date="2017-06" db="EMBL/GenBank/DDBJ databases">
        <authorList>
            <person name="Kim H.J."/>
            <person name="Triplett B.A."/>
        </authorList>
    </citation>
    <scope>NUCLEOTIDE SEQUENCE [LARGE SCALE GENOMIC DNA]</scope>
    <source>
        <strain evidence="1 2">B29T1</strain>
    </source>
</reference>
<organism evidence="1 2">
    <name type="scientific">Arboricoccus pini</name>
    <dbReference type="NCBI Taxonomy" id="1963835"/>
    <lineage>
        <taxon>Bacteria</taxon>
        <taxon>Pseudomonadati</taxon>
        <taxon>Pseudomonadota</taxon>
        <taxon>Alphaproteobacteria</taxon>
        <taxon>Geminicoccales</taxon>
        <taxon>Geminicoccaceae</taxon>
        <taxon>Arboricoccus</taxon>
    </lineage>
</organism>